<keyword evidence="1" id="KW-0812">Transmembrane</keyword>
<dbReference type="EMBL" id="JAGGLD010000002">
    <property type="protein sequence ID" value="MBP2000802.1"/>
    <property type="molecule type" value="Genomic_DNA"/>
</dbReference>
<evidence type="ECO:0000313" key="2">
    <source>
        <dbReference type="EMBL" id="MBP2000802.1"/>
    </source>
</evidence>
<evidence type="ECO:0000313" key="3">
    <source>
        <dbReference type="Proteomes" id="UP001519288"/>
    </source>
</evidence>
<keyword evidence="1" id="KW-0472">Membrane</keyword>
<comment type="caution">
    <text evidence="2">The sequence shown here is derived from an EMBL/GenBank/DDBJ whole genome shotgun (WGS) entry which is preliminary data.</text>
</comment>
<dbReference type="RefSeq" id="WP_209861265.1">
    <property type="nucleotide sequence ID" value="NZ_JAGGLD010000002.1"/>
</dbReference>
<organism evidence="2 3">
    <name type="scientific">Paenibacillus shirakamiensis</name>
    <dbReference type="NCBI Taxonomy" id="1265935"/>
    <lineage>
        <taxon>Bacteria</taxon>
        <taxon>Bacillati</taxon>
        <taxon>Bacillota</taxon>
        <taxon>Bacilli</taxon>
        <taxon>Bacillales</taxon>
        <taxon>Paenibacillaceae</taxon>
        <taxon>Paenibacillus</taxon>
    </lineage>
</organism>
<feature type="transmembrane region" description="Helical" evidence="1">
    <location>
        <begin position="12"/>
        <end position="35"/>
    </location>
</feature>
<proteinExistence type="predicted"/>
<name>A0ABS4JGG7_9BACL</name>
<accession>A0ABS4JGG7</accession>
<sequence>MRNMWNLLRRTFTLRHTLLLLCTIMVILIAIKGYYIQRKIAWTREAETYYSQKNWVDAETLYQKSKHDGWFHYKDDLVAKRLGELSPITEIKTQLAGLDEITQSVNSDSDTDFTQAIQGYAVLQQLRAKYMDKSTMYSPYYRQISIDYQVTEHYMSAFRSFEQRFLQQSKENLKEASYTDESFRQKLLQIPVAYYGTKEKQLASLTPKFKSYDVQKLTQFTARGQFTDFLKEASVLKRLYLEAKINAPWIHTHVELLANQVLASDLKSSNYAAFATHGKSYAHFVEQEHWRSKVTGYIRTQYTKLLRKAKLMIAKGEYQQAITLYQAIKDYQGTTAEIAAANAAWTKNQPLRLLQTADNTQTFSHVIEGSRLFGYTSYVAAADGTNRIYFAGIDASGQTKIVSSDEFPDGTTIKTISVHNQLSTQLHPMLIIQSSSESRKTHYTAFEVGVNTLDKRFEFEADGFTVQSDGTLLVENPTGEGAGQQVLYTFDGNQYVFQEIHTEYIDIQVNDLLAHANEKVRFTADIILSSEQGPVANLGDGYMLLKYKSDLPIGLLPVSGQFTNQYEEVTVNDEVLSLPVFEVEQTE</sequence>
<dbReference type="Proteomes" id="UP001519288">
    <property type="component" value="Unassembled WGS sequence"/>
</dbReference>
<keyword evidence="1" id="KW-1133">Transmembrane helix</keyword>
<evidence type="ECO:0000256" key="1">
    <source>
        <dbReference type="SAM" id="Phobius"/>
    </source>
</evidence>
<reference evidence="2 3" key="1">
    <citation type="submission" date="2021-03" db="EMBL/GenBank/DDBJ databases">
        <title>Genomic Encyclopedia of Type Strains, Phase IV (KMG-IV): sequencing the most valuable type-strain genomes for metagenomic binning, comparative biology and taxonomic classification.</title>
        <authorList>
            <person name="Goeker M."/>
        </authorList>
    </citation>
    <scope>NUCLEOTIDE SEQUENCE [LARGE SCALE GENOMIC DNA]</scope>
    <source>
        <strain evidence="2 3">DSM 26806</strain>
    </source>
</reference>
<gene>
    <name evidence="2" type="ORF">J2Z69_001833</name>
</gene>
<protein>
    <submittedName>
        <fullName evidence="2">Uncharacterized protein</fullName>
    </submittedName>
</protein>
<keyword evidence="3" id="KW-1185">Reference proteome</keyword>